<accession>A0A833ZFT1</accession>
<dbReference type="SMART" id="SM00050">
    <property type="entry name" value="DISIN"/>
    <property type="match status" value="1"/>
</dbReference>
<evidence type="ECO:0000259" key="6">
    <source>
        <dbReference type="PROSITE" id="PS50215"/>
    </source>
</evidence>
<dbReference type="Gene3D" id="3.40.390.10">
    <property type="entry name" value="Collagenase (Catalytic Domain)"/>
    <property type="match status" value="1"/>
</dbReference>
<evidence type="ECO:0000256" key="3">
    <source>
        <dbReference type="PROSITE-ProRule" id="PRU00068"/>
    </source>
</evidence>
<dbReference type="EMBL" id="JABVXQ010000008">
    <property type="protein sequence ID" value="KAF6092063.1"/>
    <property type="molecule type" value="Genomic_DNA"/>
</dbReference>
<dbReference type="InterPro" id="IPR001590">
    <property type="entry name" value="Peptidase_M12B"/>
</dbReference>
<evidence type="ECO:0008006" key="9">
    <source>
        <dbReference type="Google" id="ProtNLM"/>
    </source>
</evidence>
<proteinExistence type="predicted"/>
<dbReference type="Pfam" id="PF01562">
    <property type="entry name" value="Pep_M12B_propep"/>
    <property type="match status" value="1"/>
</dbReference>
<dbReference type="GO" id="GO:1990913">
    <property type="term" value="C:sperm head plasma membrane"/>
    <property type="evidence" value="ECO:0007669"/>
    <property type="project" value="TreeGrafter"/>
</dbReference>
<dbReference type="PANTHER" id="PTHR11905:SF239">
    <property type="entry name" value="A DISINTEGRIN AND METALLOPEPTIDASE DOMAIN 26B-RELATED"/>
    <property type="match status" value="1"/>
</dbReference>
<dbReference type="PRINTS" id="PR00289">
    <property type="entry name" value="DISINTEGRIN"/>
</dbReference>
<gene>
    <name evidence="7" type="ORF">HJG60_000285</name>
</gene>
<name>A0A833ZFT1_9CHIR</name>
<dbReference type="PROSITE" id="PS50214">
    <property type="entry name" value="DISINTEGRIN_2"/>
    <property type="match status" value="1"/>
</dbReference>
<evidence type="ECO:0000256" key="1">
    <source>
        <dbReference type="ARBA" id="ARBA00004167"/>
    </source>
</evidence>
<reference evidence="7 8" key="1">
    <citation type="journal article" date="2020" name="Nature">
        <title>Six reference-quality genomes reveal evolution of bat adaptations.</title>
        <authorList>
            <person name="Jebb D."/>
            <person name="Huang Z."/>
            <person name="Pippel M."/>
            <person name="Hughes G.M."/>
            <person name="Lavrichenko K."/>
            <person name="Devanna P."/>
            <person name="Winkler S."/>
            <person name="Jermiin L.S."/>
            <person name="Skirmuntt E.C."/>
            <person name="Katzourakis A."/>
            <person name="Burkitt-Gray L."/>
            <person name="Ray D.A."/>
            <person name="Sullivan K.A.M."/>
            <person name="Roscito J.G."/>
            <person name="Kirilenko B.M."/>
            <person name="Davalos L.M."/>
            <person name="Corthals A.P."/>
            <person name="Power M.L."/>
            <person name="Jones G."/>
            <person name="Ransome R.D."/>
            <person name="Dechmann D.K.N."/>
            <person name="Locatelli A.G."/>
            <person name="Puechmaille S.J."/>
            <person name="Fedrigo O."/>
            <person name="Jarvis E.D."/>
            <person name="Hiller M."/>
            <person name="Vernes S.C."/>
            <person name="Myers E.W."/>
            <person name="Teeling E.C."/>
        </authorList>
    </citation>
    <scope>NUCLEOTIDE SEQUENCE [LARGE SCALE GENOMIC DNA]</scope>
    <source>
        <strain evidence="7">Bat1K_MPI-CBG_1</strain>
    </source>
</reference>
<dbReference type="InterPro" id="IPR001762">
    <property type="entry name" value="Disintegrin_dom"/>
</dbReference>
<dbReference type="InterPro" id="IPR002870">
    <property type="entry name" value="Peptidase_M12B_N"/>
</dbReference>
<dbReference type="GO" id="GO:0008584">
    <property type="term" value="P:male gonad development"/>
    <property type="evidence" value="ECO:0007669"/>
    <property type="project" value="TreeGrafter"/>
</dbReference>
<evidence type="ECO:0000256" key="2">
    <source>
        <dbReference type="ARBA" id="ARBA00023157"/>
    </source>
</evidence>
<sequence length="516" mass="58282">MKVNNYLLSRHLQVFSYTNQGALLLEQPFIQNDCYYQGYVEGDPESMVTLCTCLGGFQGTLQTNDVVYEIEPKRHSTTFEHLIYKVDRKETQFPPMRCGLADEEIAQQLKSQETVNFTLMQSGYEGWWTHKRFLELAVVVDHNRYLHRDSNTTKVQYEVFLVVNEVDNFLSSLDVDVVLTGIEVWNARNLLPVNDISNLLVGFCRWKKNSFNNCLIHDVAHIFVKQDYGISVGLAYVGTVWNIFTVTQCGNSVVEGGKECDCGTSQLCLKDPCCQLSCTLRLGAACAFGLCCQDCQILPTGTVCRQQENTCDLPEWCNGTSNHCPEDVYVQDGFPCEDGGYCYEKRCNNREEQCRNIFGKEAKSANQSCYTKMNTRGERFGNCGIRGAEYVRCNMSDVLCGRVQCENVTEIPLLRDHSTVHWTRFNDITCWGTDYHLGMATPDIGDVKDGTECGADHVCIKRKCVHLSLLVTGCSPETCNMNGVCNNRNNCHCNLNSRMRRNCNLLSQYLELGGSS</sequence>
<evidence type="ECO:0000313" key="8">
    <source>
        <dbReference type="Proteomes" id="UP000664940"/>
    </source>
</evidence>
<dbReference type="SMART" id="SM00608">
    <property type="entry name" value="ACR"/>
    <property type="match status" value="1"/>
</dbReference>
<evidence type="ECO:0000259" key="5">
    <source>
        <dbReference type="PROSITE" id="PS50214"/>
    </source>
</evidence>
<feature type="domain" description="Peptidase M12B" evidence="6">
    <location>
        <begin position="132"/>
        <end position="240"/>
    </location>
</feature>
<protein>
    <recommendedName>
        <fullName evidence="9">Disintegrin and metalloproteinase domain-containing protein 20-like</fullName>
    </recommendedName>
</protein>
<dbReference type="Pfam" id="PF00200">
    <property type="entry name" value="Disintegrin"/>
    <property type="match status" value="1"/>
</dbReference>
<keyword evidence="2 3" id="KW-1015">Disulfide bond</keyword>
<comment type="caution">
    <text evidence="4">Lacks conserved residue(s) required for the propagation of feature annotation.</text>
</comment>
<dbReference type="PROSITE" id="PS50215">
    <property type="entry name" value="ADAM_MEPRO"/>
    <property type="match status" value="1"/>
</dbReference>
<dbReference type="SUPFAM" id="SSF55486">
    <property type="entry name" value="Metalloproteases ('zincins'), catalytic domain"/>
    <property type="match status" value="1"/>
</dbReference>
<evidence type="ECO:0000256" key="4">
    <source>
        <dbReference type="PROSITE-ProRule" id="PRU00276"/>
    </source>
</evidence>
<dbReference type="Proteomes" id="UP000664940">
    <property type="component" value="Unassembled WGS sequence"/>
</dbReference>
<dbReference type="InterPro" id="IPR024079">
    <property type="entry name" value="MetalloPept_cat_dom_sf"/>
</dbReference>
<comment type="caution">
    <text evidence="7">The sequence shown here is derived from an EMBL/GenBank/DDBJ whole genome shotgun (WGS) entry which is preliminary data.</text>
</comment>
<dbReference type="AlphaFoldDB" id="A0A833ZFT1"/>
<dbReference type="InterPro" id="IPR018358">
    <property type="entry name" value="Disintegrin_CS"/>
</dbReference>
<dbReference type="SUPFAM" id="SSF57552">
    <property type="entry name" value="Blood coagulation inhibitor (disintegrin)"/>
    <property type="match status" value="1"/>
</dbReference>
<organism evidence="7 8">
    <name type="scientific">Phyllostomus discolor</name>
    <name type="common">pale spear-nosed bat</name>
    <dbReference type="NCBI Taxonomy" id="89673"/>
    <lineage>
        <taxon>Eukaryota</taxon>
        <taxon>Metazoa</taxon>
        <taxon>Chordata</taxon>
        <taxon>Craniata</taxon>
        <taxon>Vertebrata</taxon>
        <taxon>Euteleostomi</taxon>
        <taxon>Mammalia</taxon>
        <taxon>Eutheria</taxon>
        <taxon>Laurasiatheria</taxon>
        <taxon>Chiroptera</taxon>
        <taxon>Yangochiroptera</taxon>
        <taxon>Phyllostomidae</taxon>
        <taxon>Phyllostominae</taxon>
        <taxon>Phyllostomus</taxon>
    </lineage>
</organism>
<comment type="subcellular location">
    <subcellularLocation>
        <location evidence="1">Membrane</location>
        <topology evidence="1">Single-pass membrane protein</topology>
    </subcellularLocation>
</comment>
<dbReference type="FunFam" id="4.10.70.10:FF:000001">
    <property type="entry name" value="Disintegrin and metalloproteinase domain-containing protein 22"/>
    <property type="match status" value="1"/>
</dbReference>
<dbReference type="Gene3D" id="4.10.70.10">
    <property type="entry name" value="Disintegrin domain"/>
    <property type="match status" value="1"/>
</dbReference>
<dbReference type="GO" id="GO:0004222">
    <property type="term" value="F:metalloendopeptidase activity"/>
    <property type="evidence" value="ECO:0007669"/>
    <property type="project" value="InterPro"/>
</dbReference>
<dbReference type="GO" id="GO:0006508">
    <property type="term" value="P:proteolysis"/>
    <property type="evidence" value="ECO:0007669"/>
    <property type="project" value="InterPro"/>
</dbReference>
<dbReference type="PROSITE" id="PS00427">
    <property type="entry name" value="DISINTEGRIN_1"/>
    <property type="match status" value="1"/>
</dbReference>
<feature type="domain" description="Disintegrin" evidence="5">
    <location>
        <begin position="246"/>
        <end position="332"/>
    </location>
</feature>
<dbReference type="GO" id="GO:0009897">
    <property type="term" value="C:external side of plasma membrane"/>
    <property type="evidence" value="ECO:0007669"/>
    <property type="project" value="TreeGrafter"/>
</dbReference>
<dbReference type="PANTHER" id="PTHR11905">
    <property type="entry name" value="ADAM A DISINTEGRIN AND METALLOPROTEASE DOMAIN"/>
    <property type="match status" value="1"/>
</dbReference>
<dbReference type="Pfam" id="PF01421">
    <property type="entry name" value="Reprolysin"/>
    <property type="match status" value="1"/>
</dbReference>
<evidence type="ECO:0000313" key="7">
    <source>
        <dbReference type="EMBL" id="KAF6092063.1"/>
    </source>
</evidence>
<feature type="disulfide bond" evidence="3">
    <location>
        <begin position="304"/>
        <end position="324"/>
    </location>
</feature>
<dbReference type="InterPro" id="IPR006586">
    <property type="entry name" value="ADAM_Cys-rich"/>
</dbReference>
<dbReference type="Pfam" id="PF08516">
    <property type="entry name" value="ADAM_CR"/>
    <property type="match status" value="1"/>
</dbReference>
<dbReference type="InterPro" id="IPR036436">
    <property type="entry name" value="Disintegrin_dom_sf"/>
</dbReference>